<organism evidence="2 3">
    <name type="scientific">Anaerobranca californiensis DSM 14826</name>
    <dbReference type="NCBI Taxonomy" id="1120989"/>
    <lineage>
        <taxon>Bacteria</taxon>
        <taxon>Bacillati</taxon>
        <taxon>Bacillota</taxon>
        <taxon>Clostridia</taxon>
        <taxon>Eubacteriales</taxon>
        <taxon>Proteinivoracaceae</taxon>
        <taxon>Anaerobranca</taxon>
    </lineage>
</organism>
<feature type="transmembrane region" description="Helical" evidence="1">
    <location>
        <begin position="89"/>
        <end position="107"/>
    </location>
</feature>
<evidence type="ECO:0000256" key="1">
    <source>
        <dbReference type="SAM" id="Phobius"/>
    </source>
</evidence>
<evidence type="ECO:0000313" key="3">
    <source>
        <dbReference type="Proteomes" id="UP000243547"/>
    </source>
</evidence>
<dbReference type="EMBL" id="FRAI01000005">
    <property type="protein sequence ID" value="SHJ71192.1"/>
    <property type="molecule type" value="Genomic_DNA"/>
</dbReference>
<proteinExistence type="predicted"/>
<protein>
    <recommendedName>
        <fullName evidence="4">DUF4064 domain-containing protein</fullName>
    </recommendedName>
</protein>
<evidence type="ECO:0000313" key="2">
    <source>
        <dbReference type="EMBL" id="SHJ71192.1"/>
    </source>
</evidence>
<keyword evidence="1" id="KW-0812">Transmembrane</keyword>
<feature type="transmembrane region" description="Helical" evidence="1">
    <location>
        <begin position="62"/>
        <end position="82"/>
    </location>
</feature>
<dbReference type="OrthoDB" id="9866020at2"/>
<reference evidence="3" key="1">
    <citation type="submission" date="2016-11" db="EMBL/GenBank/DDBJ databases">
        <authorList>
            <person name="Varghese N."/>
            <person name="Submissions S."/>
        </authorList>
    </citation>
    <scope>NUCLEOTIDE SEQUENCE [LARGE SCALE GENOMIC DNA]</scope>
    <source>
        <strain evidence="3">DSM 14826</strain>
    </source>
</reference>
<sequence length="137" mass="15506">MRDSNRITIFILCAVIFIASFMPWGRVTTNIDFPFGGIFEGYNTEITLNAWNSFFNIIGLSIPNWLLSILAIAIGLFLFIDFNPRIRKILALYGTAHSLMFSLIIFFEGTLGIGLILTLLAYVGILFYLRKIEVAKD</sequence>
<evidence type="ECO:0008006" key="4">
    <source>
        <dbReference type="Google" id="ProtNLM"/>
    </source>
</evidence>
<name>A0A1M6LJ53_9FIRM</name>
<accession>A0A1M6LJ53</accession>
<feature type="transmembrane region" description="Helical" evidence="1">
    <location>
        <begin position="113"/>
        <end position="129"/>
    </location>
</feature>
<dbReference type="RefSeq" id="WP_072906055.1">
    <property type="nucleotide sequence ID" value="NZ_FRAI01000005.1"/>
</dbReference>
<feature type="transmembrane region" description="Helical" evidence="1">
    <location>
        <begin position="7"/>
        <end position="25"/>
    </location>
</feature>
<keyword evidence="1" id="KW-0472">Membrane</keyword>
<gene>
    <name evidence="2" type="ORF">SAMN02745227_00529</name>
</gene>
<dbReference type="AlphaFoldDB" id="A0A1M6LJ53"/>
<dbReference type="STRING" id="1120989.SAMN02745227_00529"/>
<keyword evidence="1" id="KW-1133">Transmembrane helix</keyword>
<dbReference type="Proteomes" id="UP000243547">
    <property type="component" value="Unassembled WGS sequence"/>
</dbReference>
<keyword evidence="3" id="KW-1185">Reference proteome</keyword>